<gene>
    <name evidence="4" type="ORF">GCM10022242_30510</name>
</gene>
<sequence length="831" mass="89327">MGELLVGRSEPARALVDQLAERAWPVVLYGEAGVGKTALVRAALGGRGYREGGCLATLSWSPYLPLRRAFGPDLDPETWDGDAEYVAEAVTAALGEDILFVDDAQWADQDTVRVLELLAATVPLVLTVRRGDQGAAALLARIAAGARIDLEPLDGEDAAELVRTLRPRLTPSEVAEVVDRSGGNPLLIEELADADRGTESLHRAMLARCRDLPEQQLEGLALMTLAGRPLPERAIPGAEGLIESGLARSTDGYVAMRHALVREVVGELISEERRIRCHQRLAEVLTHPGEQAVHLQAAGDCGAAYDAAMRAVEEAATTGERVAHLQTAARCVGTESGAEFRLQAAEAANEIGECDTAAALLDGLPDRADLRFRIARQRTDIAYFRGDAEAHRAALAAQVEAATPGTIEELLTLVERSFLKLVVDSDVPAAAVLAEQALALAERIDEGHVAALKAVADAYYLGSDPRWRDAYPAALQRAQEEGDFARECRIANNYISATETYGPQSVARELARTMALRCADAKLLGLQRTFDFRRVNLAAHACEYDVVLAEASTLAAAPTGLGVLDRTDLLFTLAIAQVDLGLVDLGLETTERIESLGSERGHSNYHLVRSWAFLELRRHDDVLVEEKAFREYEHDLARIAFATPVFAWAARETGAPHPTAPDVRPRGLLGGALREVDAIALLREEEYEAAAVAFANAAAAYEGTHQRAGARCRWAHGEALRLAGDPAAAAALVDAEAHARGLRLVHVVSRCERSLRALGVRRSAATTRTDSSPLTARELEIVMLAAEGLTDKAIAARLGIAHRTVQTLVANARRKVGAENRRHLISLVSGG</sequence>
<keyword evidence="2" id="KW-0067">ATP-binding</keyword>
<dbReference type="SUPFAM" id="SSF46894">
    <property type="entry name" value="C-terminal effector domain of the bipartite response regulators"/>
    <property type="match status" value="1"/>
</dbReference>
<comment type="caution">
    <text evidence="4">The sequence shown here is derived from an EMBL/GenBank/DDBJ whole genome shotgun (WGS) entry which is preliminary data.</text>
</comment>
<evidence type="ECO:0000256" key="2">
    <source>
        <dbReference type="ARBA" id="ARBA00022840"/>
    </source>
</evidence>
<dbReference type="SMART" id="SM00421">
    <property type="entry name" value="HTH_LUXR"/>
    <property type="match status" value="1"/>
</dbReference>
<reference evidence="5" key="1">
    <citation type="journal article" date="2019" name="Int. J. Syst. Evol. Microbiol.">
        <title>The Global Catalogue of Microorganisms (GCM) 10K type strain sequencing project: providing services to taxonomists for standard genome sequencing and annotation.</title>
        <authorList>
            <consortium name="The Broad Institute Genomics Platform"/>
            <consortium name="The Broad Institute Genome Sequencing Center for Infectious Disease"/>
            <person name="Wu L."/>
            <person name="Ma J."/>
        </authorList>
    </citation>
    <scope>NUCLEOTIDE SEQUENCE [LARGE SCALE GENOMIC DNA]</scope>
    <source>
        <strain evidence="5">JCM 16953</strain>
    </source>
</reference>
<dbReference type="InterPro" id="IPR016032">
    <property type="entry name" value="Sig_transdc_resp-reg_C-effctor"/>
</dbReference>
<dbReference type="Pfam" id="PF00196">
    <property type="entry name" value="GerE"/>
    <property type="match status" value="1"/>
</dbReference>
<dbReference type="PANTHER" id="PTHR16305:SF28">
    <property type="entry name" value="GUANYLATE CYCLASE DOMAIN-CONTAINING PROTEIN"/>
    <property type="match status" value="1"/>
</dbReference>
<dbReference type="RefSeq" id="WP_344776965.1">
    <property type="nucleotide sequence ID" value="NZ_BAABAH010000012.1"/>
</dbReference>
<dbReference type="SUPFAM" id="SSF52540">
    <property type="entry name" value="P-loop containing nucleoside triphosphate hydrolases"/>
    <property type="match status" value="1"/>
</dbReference>
<evidence type="ECO:0000313" key="4">
    <source>
        <dbReference type="EMBL" id="GAA3827173.1"/>
    </source>
</evidence>
<proteinExistence type="predicted"/>
<protein>
    <recommendedName>
        <fullName evidence="3">HTH luxR-type domain-containing protein</fullName>
    </recommendedName>
</protein>
<dbReference type="PANTHER" id="PTHR16305">
    <property type="entry name" value="TESTICULAR SOLUBLE ADENYLYL CYCLASE"/>
    <property type="match status" value="1"/>
</dbReference>
<keyword evidence="1" id="KW-0547">Nucleotide-binding</keyword>
<dbReference type="InterPro" id="IPR000792">
    <property type="entry name" value="Tscrpt_reg_LuxR_C"/>
</dbReference>
<feature type="domain" description="HTH luxR-type" evidence="3">
    <location>
        <begin position="767"/>
        <end position="831"/>
    </location>
</feature>
<dbReference type="EMBL" id="BAABAH010000012">
    <property type="protein sequence ID" value="GAA3827173.1"/>
    <property type="molecule type" value="Genomic_DNA"/>
</dbReference>
<organism evidence="4 5">
    <name type="scientific">Nocardioides panacisoli</name>
    <dbReference type="NCBI Taxonomy" id="627624"/>
    <lineage>
        <taxon>Bacteria</taxon>
        <taxon>Bacillati</taxon>
        <taxon>Actinomycetota</taxon>
        <taxon>Actinomycetes</taxon>
        <taxon>Propionibacteriales</taxon>
        <taxon>Nocardioidaceae</taxon>
        <taxon>Nocardioides</taxon>
    </lineage>
</organism>
<dbReference type="PROSITE" id="PS50043">
    <property type="entry name" value="HTH_LUXR_2"/>
    <property type="match status" value="1"/>
</dbReference>
<dbReference type="PRINTS" id="PR00038">
    <property type="entry name" value="HTHLUXR"/>
</dbReference>
<dbReference type="CDD" id="cd06170">
    <property type="entry name" value="LuxR_C_like"/>
    <property type="match status" value="1"/>
</dbReference>
<evidence type="ECO:0000256" key="1">
    <source>
        <dbReference type="ARBA" id="ARBA00022741"/>
    </source>
</evidence>
<evidence type="ECO:0000259" key="3">
    <source>
        <dbReference type="PROSITE" id="PS50043"/>
    </source>
</evidence>
<evidence type="ECO:0000313" key="5">
    <source>
        <dbReference type="Proteomes" id="UP001501821"/>
    </source>
</evidence>
<dbReference type="InterPro" id="IPR036388">
    <property type="entry name" value="WH-like_DNA-bd_sf"/>
</dbReference>
<keyword evidence="5" id="KW-1185">Reference proteome</keyword>
<dbReference type="Proteomes" id="UP001501821">
    <property type="component" value="Unassembled WGS sequence"/>
</dbReference>
<accession>A0ABP7IUT5</accession>
<dbReference type="InterPro" id="IPR027417">
    <property type="entry name" value="P-loop_NTPase"/>
</dbReference>
<dbReference type="Gene3D" id="1.10.10.10">
    <property type="entry name" value="Winged helix-like DNA-binding domain superfamily/Winged helix DNA-binding domain"/>
    <property type="match status" value="1"/>
</dbReference>
<name>A0ABP7IUT5_9ACTN</name>